<dbReference type="GO" id="GO:0033890">
    <property type="term" value="F:ribonuclease D activity"/>
    <property type="evidence" value="ECO:0007669"/>
    <property type="project" value="UniProtKB-EC"/>
</dbReference>
<dbReference type="AlphaFoldDB" id="A0A1J5SHW6"/>
<evidence type="ECO:0000313" key="2">
    <source>
        <dbReference type="EMBL" id="OIR08031.1"/>
    </source>
</evidence>
<dbReference type="EC" id="3.1.13.5" evidence="2"/>
<dbReference type="CDD" id="cd06142">
    <property type="entry name" value="RNaseD_exo"/>
    <property type="match status" value="1"/>
</dbReference>
<feature type="domain" description="3'-5' exonuclease" evidence="1">
    <location>
        <begin position="1"/>
        <end position="169"/>
    </location>
</feature>
<comment type="caution">
    <text evidence="2">The sequence shown here is derived from an EMBL/GenBank/DDBJ whole genome shotgun (WGS) entry which is preliminary data.</text>
</comment>
<keyword evidence="2" id="KW-0378">Hydrolase</keyword>
<reference evidence="2" key="1">
    <citation type="submission" date="2016-10" db="EMBL/GenBank/DDBJ databases">
        <title>Sequence of Gallionella enrichment culture.</title>
        <authorList>
            <person name="Poehlein A."/>
            <person name="Muehling M."/>
            <person name="Daniel R."/>
        </authorList>
    </citation>
    <scope>NUCLEOTIDE SEQUENCE</scope>
</reference>
<name>A0A1J5SHW6_9ZZZZ</name>
<dbReference type="Pfam" id="PF01612">
    <property type="entry name" value="DNA_pol_A_exo1"/>
    <property type="match status" value="1"/>
</dbReference>
<dbReference type="PANTHER" id="PTHR47649">
    <property type="entry name" value="RIBONUCLEASE D"/>
    <property type="match status" value="1"/>
</dbReference>
<dbReference type="GO" id="GO:0006139">
    <property type="term" value="P:nucleobase-containing compound metabolic process"/>
    <property type="evidence" value="ECO:0007669"/>
    <property type="project" value="InterPro"/>
</dbReference>
<dbReference type="SMART" id="SM00474">
    <property type="entry name" value="35EXOc"/>
    <property type="match status" value="1"/>
</dbReference>
<dbReference type="GO" id="GO:0003676">
    <property type="term" value="F:nucleic acid binding"/>
    <property type="evidence" value="ECO:0007669"/>
    <property type="project" value="InterPro"/>
</dbReference>
<dbReference type="GO" id="GO:0008408">
    <property type="term" value="F:3'-5' exonuclease activity"/>
    <property type="evidence" value="ECO:0007669"/>
    <property type="project" value="InterPro"/>
</dbReference>
<organism evidence="2">
    <name type="scientific">mine drainage metagenome</name>
    <dbReference type="NCBI Taxonomy" id="410659"/>
    <lineage>
        <taxon>unclassified sequences</taxon>
        <taxon>metagenomes</taxon>
        <taxon>ecological metagenomes</taxon>
    </lineage>
</organism>
<sequence length="203" mass="22912">MAIHYHLYDLPDTVAFNGSVAIDTETMGLSLQRDRLCVIQLSAGDGEAHLVHFPTPDYAAPRLRALLAENGLVKLFHFARFDLAMIQKHFGVICQTVYCTKVASKLSRTNCDRHGLRDLCRELLGVDLSKQQQTSDWGAPRLSEEQRTYAASDVLHLHTLKERLDHLLDREGRRPLAEACFSFLPIRAALDLAGWSEEDIFSH</sequence>
<dbReference type="InterPro" id="IPR002562">
    <property type="entry name" value="3'-5'_exonuclease_dom"/>
</dbReference>
<dbReference type="InterPro" id="IPR051086">
    <property type="entry name" value="RNase_D-like"/>
</dbReference>
<dbReference type="EMBL" id="MLJW01000034">
    <property type="protein sequence ID" value="OIR08031.1"/>
    <property type="molecule type" value="Genomic_DNA"/>
</dbReference>
<dbReference type="Gene3D" id="3.30.420.10">
    <property type="entry name" value="Ribonuclease H-like superfamily/Ribonuclease H"/>
    <property type="match status" value="1"/>
</dbReference>
<gene>
    <name evidence="2" type="primary">rnd_2</name>
    <name evidence="2" type="ORF">GALL_98950</name>
</gene>
<dbReference type="InterPro" id="IPR036397">
    <property type="entry name" value="RNaseH_sf"/>
</dbReference>
<evidence type="ECO:0000259" key="1">
    <source>
        <dbReference type="SMART" id="SM00474"/>
    </source>
</evidence>
<dbReference type="PANTHER" id="PTHR47649:SF1">
    <property type="entry name" value="RIBONUCLEASE D"/>
    <property type="match status" value="1"/>
</dbReference>
<accession>A0A1J5SHW6</accession>
<dbReference type="SUPFAM" id="SSF53098">
    <property type="entry name" value="Ribonuclease H-like"/>
    <property type="match status" value="1"/>
</dbReference>
<dbReference type="InterPro" id="IPR012337">
    <property type="entry name" value="RNaseH-like_sf"/>
</dbReference>
<protein>
    <submittedName>
        <fullName evidence="2">Ribonuclease D</fullName>
        <ecNumber evidence="2">3.1.13.5</ecNumber>
    </submittedName>
</protein>
<proteinExistence type="predicted"/>